<name>A0ABQ4WXH4_9ASTR</name>
<reference evidence="2" key="2">
    <citation type="submission" date="2022-01" db="EMBL/GenBank/DDBJ databases">
        <authorList>
            <person name="Yamashiro T."/>
            <person name="Shiraishi A."/>
            <person name="Satake H."/>
            <person name="Nakayama K."/>
        </authorList>
    </citation>
    <scope>NUCLEOTIDE SEQUENCE</scope>
</reference>
<dbReference type="Gene3D" id="3.30.420.10">
    <property type="entry name" value="Ribonuclease H-like superfamily/Ribonuclease H"/>
    <property type="match status" value="1"/>
</dbReference>
<evidence type="ECO:0000313" key="3">
    <source>
        <dbReference type="Proteomes" id="UP001151760"/>
    </source>
</evidence>
<dbReference type="InterPro" id="IPR025724">
    <property type="entry name" value="GAG-pre-integrase_dom"/>
</dbReference>
<organism evidence="2 3">
    <name type="scientific">Tanacetum coccineum</name>
    <dbReference type="NCBI Taxonomy" id="301880"/>
    <lineage>
        <taxon>Eukaryota</taxon>
        <taxon>Viridiplantae</taxon>
        <taxon>Streptophyta</taxon>
        <taxon>Embryophyta</taxon>
        <taxon>Tracheophyta</taxon>
        <taxon>Spermatophyta</taxon>
        <taxon>Magnoliopsida</taxon>
        <taxon>eudicotyledons</taxon>
        <taxon>Gunneridae</taxon>
        <taxon>Pentapetalae</taxon>
        <taxon>asterids</taxon>
        <taxon>campanulids</taxon>
        <taxon>Asterales</taxon>
        <taxon>Asteraceae</taxon>
        <taxon>Asteroideae</taxon>
        <taxon>Anthemideae</taxon>
        <taxon>Anthemidinae</taxon>
        <taxon>Tanacetum</taxon>
    </lineage>
</organism>
<keyword evidence="3" id="KW-1185">Reference proteome</keyword>
<dbReference type="Proteomes" id="UP001151760">
    <property type="component" value="Unassembled WGS sequence"/>
</dbReference>
<proteinExistence type="predicted"/>
<dbReference type="PANTHER" id="PTHR42648:SF27">
    <property type="entry name" value="RNA-DIRECTED DNA POLYMERASE"/>
    <property type="match status" value="1"/>
</dbReference>
<dbReference type="PROSITE" id="PS50994">
    <property type="entry name" value="INTEGRASE"/>
    <property type="match status" value="1"/>
</dbReference>
<dbReference type="EMBL" id="BQNB010009018">
    <property type="protein sequence ID" value="GJS57604.1"/>
    <property type="molecule type" value="Genomic_DNA"/>
</dbReference>
<evidence type="ECO:0000313" key="2">
    <source>
        <dbReference type="EMBL" id="GJS57604.1"/>
    </source>
</evidence>
<feature type="domain" description="Integrase catalytic" evidence="1">
    <location>
        <begin position="329"/>
        <end position="448"/>
    </location>
</feature>
<protein>
    <submittedName>
        <fullName evidence="2">Retrotransposon protein, putative, ty1-copia subclass</fullName>
    </submittedName>
</protein>
<dbReference type="Pfam" id="PF13976">
    <property type="entry name" value="gag_pre-integrs"/>
    <property type="match status" value="1"/>
</dbReference>
<accession>A0ABQ4WXH4</accession>
<comment type="caution">
    <text evidence="2">The sequence shown here is derived from an EMBL/GenBank/DDBJ whole genome shotgun (WGS) entry which is preliminary data.</text>
</comment>
<sequence>MYVIEQPLPAAPAANSEANVLLEWNAIYDAYNEVACLILGSMTPELHKQFENSSPYDMIKELKAMFEKQARMKGYVDKLERIVNIVPQDLVVGLILNVLTKDFTRFVRNYNMHDMGKTTSKLHAMLIEYENGLPKKAKTPQVMMIKGGKIQKANKKLLKTKGVGHWKRNCHVYLAELLKKKKQVGSASSSGIFTIELFAFPNKSWVYDTGCGTNICITKQGFREARKLKQGALYLYVGNGVRAQVEAIGSFDLVLPNGLVICLDNYLRTITKRAKHNLDSTYLWHCRLAHISKKRIEKLQHEGLLKSTDDESFDQCVSCLSGKMTRKSFPHRPERATDLLGIIHTDVCGPLRHVSKQGASYFITFTDDYSRYGYVYLLKHKHEVFETFKVFKNEVENQLGKTIKALRSDQGGEYINQDFKDYLKACGNCRAAYLLYYTPQIMACLNEK</sequence>
<reference evidence="2" key="1">
    <citation type="journal article" date="2022" name="Int. J. Mol. Sci.">
        <title>Draft Genome of Tanacetum Coccineum: Genomic Comparison of Closely Related Tanacetum-Family Plants.</title>
        <authorList>
            <person name="Yamashiro T."/>
            <person name="Shiraishi A."/>
            <person name="Nakayama K."/>
            <person name="Satake H."/>
        </authorList>
    </citation>
    <scope>NUCLEOTIDE SEQUENCE</scope>
</reference>
<dbReference type="PANTHER" id="PTHR42648">
    <property type="entry name" value="TRANSPOSASE, PUTATIVE-RELATED"/>
    <property type="match status" value="1"/>
</dbReference>
<dbReference type="Pfam" id="PF00665">
    <property type="entry name" value="rve"/>
    <property type="match status" value="1"/>
</dbReference>
<gene>
    <name evidence="2" type="ORF">Tco_0652388</name>
</gene>
<dbReference type="InterPro" id="IPR001584">
    <property type="entry name" value="Integrase_cat-core"/>
</dbReference>
<dbReference type="InterPro" id="IPR039537">
    <property type="entry name" value="Retrotran_Ty1/copia-like"/>
</dbReference>
<evidence type="ECO:0000259" key="1">
    <source>
        <dbReference type="PROSITE" id="PS50994"/>
    </source>
</evidence>
<dbReference type="InterPro" id="IPR012337">
    <property type="entry name" value="RNaseH-like_sf"/>
</dbReference>
<dbReference type="SUPFAM" id="SSF53098">
    <property type="entry name" value="Ribonuclease H-like"/>
    <property type="match status" value="1"/>
</dbReference>
<dbReference type="InterPro" id="IPR036397">
    <property type="entry name" value="RNaseH_sf"/>
</dbReference>